<proteinExistence type="predicted"/>
<dbReference type="InterPro" id="IPR050093">
    <property type="entry name" value="ABC_SmlMolc_Importer"/>
</dbReference>
<name>A0ABS6RVR3_9BACT</name>
<dbReference type="PANTHER" id="PTHR42781">
    <property type="entry name" value="SPERMIDINE/PUTRESCINE IMPORT ATP-BINDING PROTEIN POTA"/>
    <property type="match status" value="1"/>
</dbReference>
<evidence type="ECO:0000259" key="4">
    <source>
        <dbReference type="PROSITE" id="PS50893"/>
    </source>
</evidence>
<dbReference type="GO" id="GO:0005524">
    <property type="term" value="F:ATP binding"/>
    <property type="evidence" value="ECO:0007669"/>
    <property type="project" value="UniProtKB-KW"/>
</dbReference>
<dbReference type="PROSITE" id="PS50893">
    <property type="entry name" value="ABC_TRANSPORTER_2"/>
    <property type="match status" value="1"/>
</dbReference>
<keyword evidence="3 5" id="KW-0067">ATP-binding</keyword>
<keyword evidence="6" id="KW-1185">Reference proteome</keyword>
<dbReference type="Proteomes" id="UP001196980">
    <property type="component" value="Unassembled WGS sequence"/>
</dbReference>
<dbReference type="InterPro" id="IPR027417">
    <property type="entry name" value="P-loop_NTPase"/>
</dbReference>
<dbReference type="SUPFAM" id="SSF52540">
    <property type="entry name" value="P-loop containing nucleoside triphosphate hydrolases"/>
    <property type="match status" value="1"/>
</dbReference>
<dbReference type="PANTHER" id="PTHR42781:SF4">
    <property type="entry name" value="SPERMIDINE_PUTRESCINE IMPORT ATP-BINDING PROTEIN POTA"/>
    <property type="match status" value="1"/>
</dbReference>
<keyword evidence="1" id="KW-0813">Transport</keyword>
<accession>A0ABS6RVR3</accession>
<evidence type="ECO:0000256" key="2">
    <source>
        <dbReference type="ARBA" id="ARBA00022741"/>
    </source>
</evidence>
<protein>
    <submittedName>
        <fullName evidence="5">ATP-binding cassette domain-containing protein</fullName>
    </submittedName>
</protein>
<evidence type="ECO:0000313" key="6">
    <source>
        <dbReference type="Proteomes" id="UP001196980"/>
    </source>
</evidence>
<dbReference type="Gene3D" id="3.40.50.300">
    <property type="entry name" value="P-loop containing nucleotide triphosphate hydrolases"/>
    <property type="match status" value="1"/>
</dbReference>
<evidence type="ECO:0000313" key="5">
    <source>
        <dbReference type="EMBL" id="MBV6340104.1"/>
    </source>
</evidence>
<dbReference type="SMART" id="SM00382">
    <property type="entry name" value="AAA"/>
    <property type="match status" value="1"/>
</dbReference>
<dbReference type="InterPro" id="IPR017871">
    <property type="entry name" value="ABC_transporter-like_CS"/>
</dbReference>
<evidence type="ECO:0000256" key="1">
    <source>
        <dbReference type="ARBA" id="ARBA00022448"/>
    </source>
</evidence>
<sequence>MKDEDIALRVRIKKRLDNFTLDVDWTMKNEFTVLFGHSGAGKSLTLRMIAGLMPPDSGYVELNGVPLFDSAERVDVRPQHRCIGFVFQDLALFPHMSVAQNIACGGKGSSLFFTVARQDKERVAALIETFHLKGLEGKRPSQISGGQRQRVAIARAIMRNPRCLLMDEPFSSLDNSLRLRMRALIKDVRNRFNIPVVFITHDIHEAYTMADKLIVYSHGKSIQTGTPDEILSSPQNSSLKEEGWQLRLWQQSQLPEHI</sequence>
<organism evidence="5 6">
    <name type="scientific">Candidatus Magnetobacterium casense</name>
    <dbReference type="NCBI Taxonomy" id="1455061"/>
    <lineage>
        <taxon>Bacteria</taxon>
        <taxon>Pseudomonadati</taxon>
        <taxon>Nitrospirota</taxon>
        <taxon>Thermodesulfovibrionia</taxon>
        <taxon>Thermodesulfovibrionales</taxon>
        <taxon>Candidatus Magnetobacteriaceae</taxon>
        <taxon>Candidatus Magnetobacterium</taxon>
    </lineage>
</organism>
<reference evidence="5 6" key="1">
    <citation type="journal article" date="2020" name="J Geophys Res Biogeosci">
        <title>Magnetotaxis as an Adaptation to Enable Bacterial Shuttling of Microbial Sulfur and Sulfur Cycling Across Aquatic Oxic#Anoxic Interfaces.</title>
        <authorList>
            <person name="Li J."/>
            <person name="Liu P."/>
            <person name="Wang J."/>
            <person name="Roberts A.P."/>
            <person name="Pan Y."/>
        </authorList>
    </citation>
    <scope>NUCLEOTIDE SEQUENCE [LARGE SCALE GENOMIC DNA]</scope>
    <source>
        <strain evidence="5 6">MYR-1_YQ</strain>
    </source>
</reference>
<dbReference type="InterPro" id="IPR003439">
    <property type="entry name" value="ABC_transporter-like_ATP-bd"/>
</dbReference>
<dbReference type="Pfam" id="PF00005">
    <property type="entry name" value="ABC_tran"/>
    <property type="match status" value="1"/>
</dbReference>
<feature type="domain" description="ABC transporter" evidence="4">
    <location>
        <begin position="1"/>
        <end position="243"/>
    </location>
</feature>
<comment type="caution">
    <text evidence="5">The sequence shown here is derived from an EMBL/GenBank/DDBJ whole genome shotgun (WGS) entry which is preliminary data.</text>
</comment>
<dbReference type="RefSeq" id="WP_218250726.1">
    <property type="nucleotide sequence ID" value="NZ_JABXWD010000006.1"/>
</dbReference>
<dbReference type="EMBL" id="JABXWD010000006">
    <property type="protein sequence ID" value="MBV6340104.1"/>
    <property type="molecule type" value="Genomic_DNA"/>
</dbReference>
<dbReference type="InterPro" id="IPR003593">
    <property type="entry name" value="AAA+_ATPase"/>
</dbReference>
<evidence type="ECO:0000256" key="3">
    <source>
        <dbReference type="ARBA" id="ARBA00022840"/>
    </source>
</evidence>
<keyword evidence="2" id="KW-0547">Nucleotide-binding</keyword>
<dbReference type="PROSITE" id="PS00211">
    <property type="entry name" value="ABC_TRANSPORTER_1"/>
    <property type="match status" value="1"/>
</dbReference>
<gene>
    <name evidence="5" type="ORF">HWQ67_00760</name>
</gene>